<accession>A0ABR8A3E5</accession>
<dbReference type="Pfam" id="PF16401">
    <property type="entry name" value="DUF5009"/>
    <property type="match status" value="1"/>
</dbReference>
<proteinExistence type="predicted"/>
<dbReference type="RefSeq" id="WP_190552054.1">
    <property type="nucleotide sequence ID" value="NZ_CAWPNO010000051.1"/>
</dbReference>
<gene>
    <name evidence="3" type="ORF">H6G24_02050</name>
</gene>
<feature type="transmembrane region" description="Helical" evidence="1">
    <location>
        <begin position="336"/>
        <end position="355"/>
    </location>
</feature>
<keyword evidence="1" id="KW-0812">Transmembrane</keyword>
<reference evidence="3 4" key="1">
    <citation type="journal article" date="2020" name="ISME J.">
        <title>Comparative genomics reveals insights into cyanobacterial evolution and habitat adaptation.</title>
        <authorList>
            <person name="Chen M.Y."/>
            <person name="Teng W.K."/>
            <person name="Zhao L."/>
            <person name="Hu C.X."/>
            <person name="Zhou Y.K."/>
            <person name="Han B.P."/>
            <person name="Song L.R."/>
            <person name="Shu W.S."/>
        </authorList>
    </citation>
    <scope>NUCLEOTIDE SEQUENCE [LARGE SCALE GENOMIC DNA]</scope>
    <source>
        <strain evidence="3 4">FACHB-288</strain>
    </source>
</reference>
<evidence type="ECO:0000259" key="2">
    <source>
        <dbReference type="Pfam" id="PF16401"/>
    </source>
</evidence>
<keyword evidence="4" id="KW-1185">Reference proteome</keyword>
<keyword evidence="1" id="KW-0472">Membrane</keyword>
<keyword evidence="1" id="KW-1133">Transmembrane helix</keyword>
<evidence type="ECO:0000256" key="1">
    <source>
        <dbReference type="SAM" id="Phobius"/>
    </source>
</evidence>
<dbReference type="InterPro" id="IPR032176">
    <property type="entry name" value="DUF5009"/>
</dbReference>
<feature type="transmembrane region" description="Helical" evidence="1">
    <location>
        <begin position="63"/>
        <end position="89"/>
    </location>
</feature>
<dbReference type="Proteomes" id="UP000658514">
    <property type="component" value="Unassembled WGS sequence"/>
</dbReference>
<sequence length="496" mass="55863">MTLTQESNITPITNVKRADALDALRGLAILAMVLSGTIRYKILPAWMYHAQEPPPTHAFNAQIAGLTWVDVVFPLFLFAMGAAIPLALSRRLAQGWSNYRIILYILKRGLMLAAFAIILQHLRPFTINKNPTPETWYLAMLGFGLLFLIFGNWAILGKWRKYGVWLNIAGFIATIAIISQLQYGGKGFLLERSDPILMVLANMAVFGSLAWLFTRSNLLLRLGLLGCLIALQSSATIDGWVKDLWTASSVPILGYNLSFGWIFQFYYLKYLFIVIPGTIIGELILKWLQKSNQSGEISANQQVLAARNTQRLLLIILSMLMICLVLLVGLQGRWVWQTTLVSAAICGASWLLFSQTENDIDSLLKQFYQWGVYWLFLGLFFEPFQGGIHKDPSTYSYYFITSAIAIFLLITFTILIDVFGQKKWLQLLIDNGQNPMIAYVAFANLLWPILQLTGMEDWIIANTTTPVMGVVKGIATTLPIALFTSLCTRLKLFWKT</sequence>
<comment type="caution">
    <text evidence="3">The sequence shown here is derived from an EMBL/GenBank/DDBJ whole genome shotgun (WGS) entry which is preliminary data.</text>
</comment>
<feature type="transmembrane region" description="Helical" evidence="1">
    <location>
        <begin position="261"/>
        <end position="285"/>
    </location>
</feature>
<feature type="transmembrane region" description="Helical" evidence="1">
    <location>
        <begin position="396"/>
        <end position="416"/>
    </location>
</feature>
<feature type="transmembrane region" description="Helical" evidence="1">
    <location>
        <begin position="436"/>
        <end position="454"/>
    </location>
</feature>
<feature type="transmembrane region" description="Helical" evidence="1">
    <location>
        <begin position="220"/>
        <end position="241"/>
    </location>
</feature>
<evidence type="ECO:0000313" key="4">
    <source>
        <dbReference type="Proteomes" id="UP000658514"/>
    </source>
</evidence>
<feature type="transmembrane region" description="Helical" evidence="1">
    <location>
        <begin position="312"/>
        <end position="330"/>
    </location>
</feature>
<organism evidence="3 4">
    <name type="scientific">Calothrix parietina FACHB-288</name>
    <dbReference type="NCBI Taxonomy" id="2692896"/>
    <lineage>
        <taxon>Bacteria</taxon>
        <taxon>Bacillati</taxon>
        <taxon>Cyanobacteriota</taxon>
        <taxon>Cyanophyceae</taxon>
        <taxon>Nostocales</taxon>
        <taxon>Calotrichaceae</taxon>
        <taxon>Calothrix</taxon>
    </lineage>
</organism>
<dbReference type="PANTHER" id="PTHR31061">
    <property type="entry name" value="LD22376P"/>
    <property type="match status" value="1"/>
</dbReference>
<feature type="transmembrane region" description="Helical" evidence="1">
    <location>
        <begin position="101"/>
        <end position="123"/>
    </location>
</feature>
<dbReference type="PANTHER" id="PTHR31061:SF24">
    <property type="entry name" value="LD22376P"/>
    <property type="match status" value="1"/>
</dbReference>
<feature type="transmembrane region" description="Helical" evidence="1">
    <location>
        <begin position="23"/>
        <end position="43"/>
    </location>
</feature>
<feature type="transmembrane region" description="Helical" evidence="1">
    <location>
        <begin position="195"/>
        <end position="213"/>
    </location>
</feature>
<feature type="transmembrane region" description="Helical" evidence="1">
    <location>
        <begin position="162"/>
        <end position="183"/>
    </location>
</feature>
<protein>
    <submittedName>
        <fullName evidence="3">DUF5009 domain-containing protein</fullName>
    </submittedName>
</protein>
<feature type="transmembrane region" description="Helical" evidence="1">
    <location>
        <begin position="367"/>
        <end position="384"/>
    </location>
</feature>
<name>A0ABR8A3E5_9CYAN</name>
<feature type="transmembrane region" description="Helical" evidence="1">
    <location>
        <begin position="135"/>
        <end position="155"/>
    </location>
</feature>
<feature type="domain" description="DUF5009" evidence="2">
    <location>
        <begin position="17"/>
        <end position="284"/>
    </location>
</feature>
<feature type="transmembrane region" description="Helical" evidence="1">
    <location>
        <begin position="474"/>
        <end position="494"/>
    </location>
</feature>
<dbReference type="EMBL" id="JACJQH010000002">
    <property type="protein sequence ID" value="MBD2194278.1"/>
    <property type="molecule type" value="Genomic_DNA"/>
</dbReference>
<evidence type="ECO:0000313" key="3">
    <source>
        <dbReference type="EMBL" id="MBD2194278.1"/>
    </source>
</evidence>